<dbReference type="EMBL" id="CAVMBE010000145">
    <property type="protein sequence ID" value="CAK4034882.1"/>
    <property type="molecule type" value="Genomic_DNA"/>
</dbReference>
<protein>
    <submittedName>
        <fullName evidence="2">Uncharacterized protein</fullName>
    </submittedName>
</protein>
<sequence>MSRQRIAAHYSRLLARWPKDQLRPEKQFSSILQQRTQKPPVPYRDEEKEVNSAYLLLDNAITKQFPLQEKLLRPASNPEHYEALKRELEELPNRSWLQNFTNRMKRMVRFT</sequence>
<dbReference type="PANTHER" id="PTHR28250">
    <property type="entry name" value="CYTOCHROME B PRE-MRNA-PROCESSING PROTEIN 6"/>
    <property type="match status" value="1"/>
</dbReference>
<dbReference type="GO" id="GO:0043022">
    <property type="term" value="F:ribosome binding"/>
    <property type="evidence" value="ECO:0007669"/>
    <property type="project" value="InterPro"/>
</dbReference>
<evidence type="ECO:0000313" key="3">
    <source>
        <dbReference type="Proteomes" id="UP001296104"/>
    </source>
</evidence>
<dbReference type="GO" id="GO:0061671">
    <property type="term" value="C:Cbp3p-Cbp6 complex"/>
    <property type="evidence" value="ECO:0007669"/>
    <property type="project" value="InterPro"/>
</dbReference>
<dbReference type="GO" id="GO:0034551">
    <property type="term" value="P:mitochondrial respiratory chain complex III assembly"/>
    <property type="evidence" value="ECO:0007669"/>
    <property type="project" value="TreeGrafter"/>
</dbReference>
<organism evidence="2 3">
    <name type="scientific">Lecanosticta acicola</name>
    <dbReference type="NCBI Taxonomy" id="111012"/>
    <lineage>
        <taxon>Eukaryota</taxon>
        <taxon>Fungi</taxon>
        <taxon>Dikarya</taxon>
        <taxon>Ascomycota</taxon>
        <taxon>Pezizomycotina</taxon>
        <taxon>Dothideomycetes</taxon>
        <taxon>Dothideomycetidae</taxon>
        <taxon>Mycosphaerellales</taxon>
        <taxon>Mycosphaerellaceae</taxon>
        <taxon>Lecanosticta</taxon>
    </lineage>
</organism>
<keyword evidence="3" id="KW-1185">Reference proteome</keyword>
<name>A0AAI9EFR4_9PEZI</name>
<accession>A0AAI9EFR4</accession>
<dbReference type="AlphaFoldDB" id="A0AAI9EFR4"/>
<evidence type="ECO:0000313" key="2">
    <source>
        <dbReference type="EMBL" id="CAK4034882.1"/>
    </source>
</evidence>
<feature type="region of interest" description="Disordered" evidence="1">
    <location>
        <begin position="26"/>
        <end position="45"/>
    </location>
</feature>
<dbReference type="Pfam" id="PF20180">
    <property type="entry name" value="UQCC2_CBP6"/>
    <property type="match status" value="1"/>
</dbReference>
<reference evidence="2" key="1">
    <citation type="submission" date="2023-11" db="EMBL/GenBank/DDBJ databases">
        <authorList>
            <person name="Alioto T."/>
            <person name="Alioto T."/>
            <person name="Gomez Garrido J."/>
        </authorList>
    </citation>
    <scope>NUCLEOTIDE SEQUENCE</scope>
</reference>
<dbReference type="PANTHER" id="PTHR28250:SF1">
    <property type="entry name" value="CYTOCHROME B PRE-MRNA-PROCESSING PROTEIN 6"/>
    <property type="match status" value="1"/>
</dbReference>
<comment type="caution">
    <text evidence="2">The sequence shown here is derived from an EMBL/GenBank/DDBJ whole genome shotgun (WGS) entry which is preliminary data.</text>
</comment>
<feature type="compositionally biased region" description="Polar residues" evidence="1">
    <location>
        <begin position="27"/>
        <end position="37"/>
    </location>
</feature>
<gene>
    <name evidence="2" type="ORF">LECACI_7A010040</name>
</gene>
<dbReference type="Proteomes" id="UP001296104">
    <property type="component" value="Unassembled WGS sequence"/>
</dbReference>
<proteinExistence type="predicted"/>
<dbReference type="InterPro" id="IPR037653">
    <property type="entry name" value="Cbp6"/>
</dbReference>
<evidence type="ECO:0000256" key="1">
    <source>
        <dbReference type="SAM" id="MobiDB-lite"/>
    </source>
</evidence>